<dbReference type="EMBL" id="FQZE01000030">
    <property type="protein sequence ID" value="SHJ78027.1"/>
    <property type="molecule type" value="Genomic_DNA"/>
</dbReference>
<dbReference type="Proteomes" id="UP000184050">
    <property type="component" value="Unassembled WGS sequence"/>
</dbReference>
<dbReference type="AlphaFoldDB" id="A0A1M6M3P8"/>
<dbReference type="InterPro" id="IPR009057">
    <property type="entry name" value="Homeodomain-like_sf"/>
</dbReference>
<organism evidence="5 6">
    <name type="scientific">Tangfeifania diversioriginum</name>
    <dbReference type="NCBI Taxonomy" id="1168035"/>
    <lineage>
        <taxon>Bacteria</taxon>
        <taxon>Pseudomonadati</taxon>
        <taxon>Bacteroidota</taxon>
        <taxon>Bacteroidia</taxon>
        <taxon>Marinilabiliales</taxon>
        <taxon>Prolixibacteraceae</taxon>
        <taxon>Tangfeifania</taxon>
    </lineage>
</organism>
<feature type="domain" description="HTH araC/xylS-type" evidence="4">
    <location>
        <begin position="183"/>
        <end position="281"/>
    </location>
</feature>
<dbReference type="GO" id="GO:0043565">
    <property type="term" value="F:sequence-specific DNA binding"/>
    <property type="evidence" value="ECO:0007669"/>
    <property type="project" value="InterPro"/>
</dbReference>
<gene>
    <name evidence="5" type="ORF">SAMN05444280_1302</name>
</gene>
<protein>
    <submittedName>
        <fullName evidence="5">AraC-type DNA-binding protein</fullName>
    </submittedName>
</protein>
<dbReference type="Gene3D" id="1.10.10.60">
    <property type="entry name" value="Homeodomain-like"/>
    <property type="match status" value="1"/>
</dbReference>
<dbReference type="OrthoDB" id="1372329at2"/>
<evidence type="ECO:0000259" key="4">
    <source>
        <dbReference type="PROSITE" id="PS01124"/>
    </source>
</evidence>
<reference evidence="5 6" key="1">
    <citation type="submission" date="2016-11" db="EMBL/GenBank/DDBJ databases">
        <authorList>
            <person name="Jaros S."/>
            <person name="Januszkiewicz K."/>
            <person name="Wedrychowicz H."/>
        </authorList>
    </citation>
    <scope>NUCLEOTIDE SEQUENCE [LARGE SCALE GENOMIC DNA]</scope>
    <source>
        <strain evidence="5 6">DSM 27063</strain>
    </source>
</reference>
<dbReference type="Pfam" id="PF12833">
    <property type="entry name" value="HTH_18"/>
    <property type="match status" value="1"/>
</dbReference>
<dbReference type="SMART" id="SM00342">
    <property type="entry name" value="HTH_ARAC"/>
    <property type="match status" value="1"/>
</dbReference>
<name>A0A1M6M3P8_9BACT</name>
<keyword evidence="1" id="KW-0805">Transcription regulation</keyword>
<dbReference type="GO" id="GO:0003700">
    <property type="term" value="F:DNA-binding transcription factor activity"/>
    <property type="evidence" value="ECO:0007669"/>
    <property type="project" value="InterPro"/>
</dbReference>
<dbReference type="RefSeq" id="WP_073172114.1">
    <property type="nucleotide sequence ID" value="NZ_FQZE01000030.1"/>
</dbReference>
<accession>A0A1M6M3P8</accession>
<evidence type="ECO:0000256" key="1">
    <source>
        <dbReference type="ARBA" id="ARBA00023015"/>
    </source>
</evidence>
<evidence type="ECO:0000256" key="2">
    <source>
        <dbReference type="ARBA" id="ARBA00023125"/>
    </source>
</evidence>
<dbReference type="PROSITE" id="PS01124">
    <property type="entry name" value="HTH_ARAC_FAMILY_2"/>
    <property type="match status" value="1"/>
</dbReference>
<dbReference type="InterPro" id="IPR018060">
    <property type="entry name" value="HTH_AraC"/>
</dbReference>
<keyword evidence="2 5" id="KW-0238">DNA-binding</keyword>
<dbReference type="SUPFAM" id="SSF46689">
    <property type="entry name" value="Homeodomain-like"/>
    <property type="match status" value="1"/>
</dbReference>
<evidence type="ECO:0000313" key="6">
    <source>
        <dbReference type="Proteomes" id="UP000184050"/>
    </source>
</evidence>
<dbReference type="PANTHER" id="PTHR43280:SF32">
    <property type="entry name" value="TRANSCRIPTIONAL REGULATORY PROTEIN"/>
    <property type="match status" value="1"/>
</dbReference>
<keyword evidence="6" id="KW-1185">Reference proteome</keyword>
<evidence type="ECO:0000256" key="3">
    <source>
        <dbReference type="ARBA" id="ARBA00023163"/>
    </source>
</evidence>
<proteinExistence type="predicted"/>
<dbReference type="PANTHER" id="PTHR43280">
    <property type="entry name" value="ARAC-FAMILY TRANSCRIPTIONAL REGULATOR"/>
    <property type="match status" value="1"/>
</dbReference>
<evidence type="ECO:0000313" key="5">
    <source>
        <dbReference type="EMBL" id="SHJ78027.1"/>
    </source>
</evidence>
<dbReference type="STRING" id="1168035.SAMN05444280_1302"/>
<sequence>MYPNEVFSNTELTEDEFAIALTSNKLPLNSALAKAGKCIICYCLNGEAEIEVNLTKHRFVKSEIMVIFPSQIVEQKKISPDFLIMYFTLAPHILQEVTFRFPPSFLNFLHYHFYYRVGDETVKEEAVRFKEIEEKYLDTENFCRREILMNLLRIFFLELFDKIRRDELTQSGSKHNRKAEIYEKFCNLVMRTYKRNRDVKFYADALSISSKYLSIITMEHSSFGAKQWIDDYAILELKVRLKSTSDSFQKIADEFNFSDLAFMSKYFKSRVGISPSEFRKG</sequence>
<keyword evidence="3" id="KW-0804">Transcription</keyword>